<keyword evidence="1 2" id="KW-0694">RNA-binding</keyword>
<dbReference type="InterPro" id="IPR012677">
    <property type="entry name" value="Nucleotide-bd_a/b_plait_sf"/>
</dbReference>
<evidence type="ECO:0000313" key="5">
    <source>
        <dbReference type="EnsemblMetazoa" id="AFUN004661-PA"/>
    </source>
</evidence>
<evidence type="ECO:0000259" key="4">
    <source>
        <dbReference type="PROSITE" id="PS50102"/>
    </source>
</evidence>
<evidence type="ECO:0000256" key="1">
    <source>
        <dbReference type="ARBA" id="ARBA00022884"/>
    </source>
</evidence>
<sequence length="590" mass="66091">MKTKGQRLNVMQCRASVSSRYSLIPHATAKRMMVYGGGGVGGSAHRCQQSVPPRMLGKAAGEGFNVDSGFETSDFDFTDFAEEMLPSRDFIQPFSLEQDGLVGDGRGIPFRTGAADRRCSGLSARRMSDCPRRMLNLLHGAKHRRKSRISFDFSNDLHQAEKSVQTSPIKHPNKNWRFEDARKAILVEMEAVGQLRKPHVLLLRFPDPHLSKEIVQGFSASIENVIFHRPATPRYCVVHLKPEADVDSVMKHISRIPFGAGKIMVERKTRNADQKPVVQPEDIDPYTLFIGNLPNVVTVQTVKQMFPAAKRIDIGHAQRIKHTRYAFIRFTNVEEAIQAFKANHNKVIDGKNIIIRFRRHNAPIALPEDTTTPKTPKRQKPGQQQQQLVVSVEQRPRRLSLVPSAGGTAPGHSGTLSTIKTEILDEEEPDGPPVGRNVKRYEGAGGPLCVIKSEPDDTDIEDSLEEEEDVDNIRDCKDANEQEEEEGLNLDEINPDENYCEDDDTDIDSFGKNYWTLEQLRRNGAAAGDNGSGSVKNEEQDLESATKTTSTMLIKRKDHKPPTTVIKTKRRDDQLNDLFSCLEPDDDLSL</sequence>
<dbReference type="PROSITE" id="PS50102">
    <property type="entry name" value="RRM"/>
    <property type="match status" value="1"/>
</dbReference>
<dbReference type="VEuPathDB" id="VectorBase:AFUN2_007403"/>
<dbReference type="EnsemblMetazoa" id="AFUN004661-RA">
    <property type="protein sequence ID" value="AFUN004661-PA"/>
    <property type="gene ID" value="AFUN004661"/>
</dbReference>
<feature type="region of interest" description="Disordered" evidence="3">
    <location>
        <begin position="364"/>
        <end position="396"/>
    </location>
</feature>
<proteinExistence type="predicted"/>
<feature type="compositionally biased region" description="Low complexity" evidence="3">
    <location>
        <begin position="525"/>
        <end position="534"/>
    </location>
</feature>
<organism evidence="5">
    <name type="scientific">Anopheles funestus</name>
    <name type="common">African malaria mosquito</name>
    <dbReference type="NCBI Taxonomy" id="62324"/>
    <lineage>
        <taxon>Eukaryota</taxon>
        <taxon>Metazoa</taxon>
        <taxon>Ecdysozoa</taxon>
        <taxon>Arthropoda</taxon>
        <taxon>Hexapoda</taxon>
        <taxon>Insecta</taxon>
        <taxon>Pterygota</taxon>
        <taxon>Neoptera</taxon>
        <taxon>Endopterygota</taxon>
        <taxon>Diptera</taxon>
        <taxon>Nematocera</taxon>
        <taxon>Culicoidea</taxon>
        <taxon>Culicidae</taxon>
        <taxon>Anophelinae</taxon>
        <taxon>Anopheles</taxon>
    </lineage>
</organism>
<reference evidence="5" key="1">
    <citation type="submission" date="2020-05" db="UniProtKB">
        <authorList>
            <consortium name="EnsemblMetazoa"/>
        </authorList>
    </citation>
    <scope>IDENTIFICATION</scope>
    <source>
        <strain evidence="5">FUMOZ</strain>
    </source>
</reference>
<protein>
    <submittedName>
        <fullName evidence="5">RRM domain-containing protein</fullName>
    </submittedName>
</protein>
<feature type="region of interest" description="Disordered" evidence="3">
    <location>
        <begin position="525"/>
        <end position="571"/>
    </location>
</feature>
<dbReference type="SMART" id="SM00360">
    <property type="entry name" value="RRM"/>
    <property type="match status" value="1"/>
</dbReference>
<dbReference type="STRING" id="62324.A0A182REN3"/>
<dbReference type="AlphaFoldDB" id="A0A182REN3"/>
<evidence type="ECO:0000256" key="2">
    <source>
        <dbReference type="PROSITE-ProRule" id="PRU00176"/>
    </source>
</evidence>
<dbReference type="Pfam" id="PF00076">
    <property type="entry name" value="RRM_1"/>
    <property type="match status" value="1"/>
</dbReference>
<dbReference type="SUPFAM" id="SSF54928">
    <property type="entry name" value="RNA-binding domain, RBD"/>
    <property type="match status" value="1"/>
</dbReference>
<feature type="compositionally biased region" description="Polar residues" evidence="3">
    <location>
        <begin position="543"/>
        <end position="552"/>
    </location>
</feature>
<dbReference type="CDD" id="cd00590">
    <property type="entry name" value="RRM_SF"/>
    <property type="match status" value="1"/>
</dbReference>
<dbReference type="InterPro" id="IPR000504">
    <property type="entry name" value="RRM_dom"/>
</dbReference>
<dbReference type="VEuPathDB" id="VectorBase:AFUN004661"/>
<accession>A0A182REN3</accession>
<name>A0A182REN3_ANOFN</name>
<feature type="domain" description="RRM" evidence="4">
    <location>
        <begin position="286"/>
        <end position="360"/>
    </location>
</feature>
<dbReference type="Gene3D" id="3.30.70.330">
    <property type="match status" value="1"/>
</dbReference>
<evidence type="ECO:0000256" key="3">
    <source>
        <dbReference type="SAM" id="MobiDB-lite"/>
    </source>
</evidence>
<dbReference type="InterPro" id="IPR035979">
    <property type="entry name" value="RBD_domain_sf"/>
</dbReference>
<dbReference type="GO" id="GO:0003723">
    <property type="term" value="F:RNA binding"/>
    <property type="evidence" value="ECO:0007669"/>
    <property type="project" value="UniProtKB-UniRule"/>
</dbReference>